<organism evidence="5 6">
    <name type="scientific">Lupinus luteus</name>
    <name type="common">European yellow lupine</name>
    <dbReference type="NCBI Taxonomy" id="3873"/>
    <lineage>
        <taxon>Eukaryota</taxon>
        <taxon>Viridiplantae</taxon>
        <taxon>Streptophyta</taxon>
        <taxon>Embryophyta</taxon>
        <taxon>Tracheophyta</taxon>
        <taxon>Spermatophyta</taxon>
        <taxon>Magnoliopsida</taxon>
        <taxon>eudicotyledons</taxon>
        <taxon>Gunneridae</taxon>
        <taxon>Pentapetalae</taxon>
        <taxon>rosids</taxon>
        <taxon>fabids</taxon>
        <taxon>Fabales</taxon>
        <taxon>Fabaceae</taxon>
        <taxon>Papilionoideae</taxon>
        <taxon>50 kb inversion clade</taxon>
        <taxon>genistoids sensu lato</taxon>
        <taxon>core genistoids</taxon>
        <taxon>Genisteae</taxon>
        <taxon>Lupinus</taxon>
    </lineage>
</organism>
<dbReference type="EMBL" id="CAXHTB010000006">
    <property type="protein sequence ID" value="CAL0308152.1"/>
    <property type="molecule type" value="Genomic_DNA"/>
</dbReference>
<gene>
    <name evidence="5" type="ORF">LLUT_LOCUS9212</name>
</gene>
<keyword evidence="2" id="KW-0547">Nucleotide-binding</keyword>
<keyword evidence="1" id="KW-0677">Repeat</keyword>
<keyword evidence="3" id="KW-0611">Plant defense</keyword>
<evidence type="ECO:0000256" key="1">
    <source>
        <dbReference type="ARBA" id="ARBA00022737"/>
    </source>
</evidence>
<sequence>MAESSCYLIANSLMAKIYSFVIDEASIDIGLYDDLQAFKESLLFIRDWLWHFDFEEEHLYSMRFFVREIKQVLHDAENMVDEFECERLRNEVVNAHVNQGSSLLLNF</sequence>
<dbReference type="GO" id="GO:0000166">
    <property type="term" value="F:nucleotide binding"/>
    <property type="evidence" value="ECO:0007669"/>
    <property type="project" value="UniProtKB-KW"/>
</dbReference>
<comment type="caution">
    <text evidence="5">The sequence shown here is derived from an EMBL/GenBank/DDBJ whole genome shotgun (WGS) entry which is preliminary data.</text>
</comment>
<dbReference type="InterPro" id="IPR041118">
    <property type="entry name" value="Rx_N"/>
</dbReference>
<evidence type="ECO:0000259" key="4">
    <source>
        <dbReference type="Pfam" id="PF18052"/>
    </source>
</evidence>
<accession>A0AAV1WG86</accession>
<name>A0AAV1WG86_LUPLU</name>
<dbReference type="AlphaFoldDB" id="A0AAV1WG86"/>
<feature type="domain" description="Disease resistance N-terminal" evidence="4">
    <location>
        <begin position="11"/>
        <end position="91"/>
    </location>
</feature>
<reference evidence="5 6" key="1">
    <citation type="submission" date="2024-03" db="EMBL/GenBank/DDBJ databases">
        <authorList>
            <person name="Martinez-Hernandez J."/>
        </authorList>
    </citation>
    <scope>NUCLEOTIDE SEQUENCE [LARGE SCALE GENOMIC DNA]</scope>
</reference>
<dbReference type="Proteomes" id="UP001497480">
    <property type="component" value="Unassembled WGS sequence"/>
</dbReference>
<evidence type="ECO:0000256" key="3">
    <source>
        <dbReference type="ARBA" id="ARBA00022821"/>
    </source>
</evidence>
<dbReference type="Gene3D" id="1.20.5.4130">
    <property type="match status" value="1"/>
</dbReference>
<protein>
    <recommendedName>
        <fullName evidence="4">Disease resistance N-terminal domain-containing protein</fullName>
    </recommendedName>
</protein>
<evidence type="ECO:0000256" key="2">
    <source>
        <dbReference type="ARBA" id="ARBA00022741"/>
    </source>
</evidence>
<proteinExistence type="predicted"/>
<evidence type="ECO:0000313" key="6">
    <source>
        <dbReference type="Proteomes" id="UP001497480"/>
    </source>
</evidence>
<dbReference type="GO" id="GO:0006952">
    <property type="term" value="P:defense response"/>
    <property type="evidence" value="ECO:0007669"/>
    <property type="project" value="UniProtKB-KW"/>
</dbReference>
<evidence type="ECO:0000313" key="5">
    <source>
        <dbReference type="EMBL" id="CAL0308152.1"/>
    </source>
</evidence>
<keyword evidence="6" id="KW-1185">Reference proteome</keyword>
<dbReference type="Pfam" id="PF18052">
    <property type="entry name" value="Rx_N"/>
    <property type="match status" value="1"/>
</dbReference>